<evidence type="ECO:0000313" key="10">
    <source>
        <dbReference type="Proteomes" id="UP000199152"/>
    </source>
</evidence>
<feature type="compositionally biased region" description="Basic and acidic residues" evidence="7">
    <location>
        <begin position="180"/>
        <end position="191"/>
    </location>
</feature>
<dbReference type="Pfam" id="PF01799">
    <property type="entry name" value="Fer2_2"/>
    <property type="match status" value="1"/>
</dbReference>
<dbReference type="PANTHER" id="PTHR44379:SF5">
    <property type="entry name" value="OXIDOREDUCTASE WITH IRON-SULFUR SUBUNIT"/>
    <property type="match status" value="1"/>
</dbReference>
<evidence type="ECO:0000256" key="7">
    <source>
        <dbReference type="SAM" id="MobiDB-lite"/>
    </source>
</evidence>
<organism evidence="9 10">
    <name type="scientific">Geodermatophilus ruber</name>
    <dbReference type="NCBI Taxonomy" id="504800"/>
    <lineage>
        <taxon>Bacteria</taxon>
        <taxon>Bacillati</taxon>
        <taxon>Actinomycetota</taxon>
        <taxon>Actinomycetes</taxon>
        <taxon>Geodermatophilales</taxon>
        <taxon>Geodermatophilaceae</taxon>
        <taxon>Geodermatophilus</taxon>
    </lineage>
</organism>
<evidence type="ECO:0000256" key="1">
    <source>
        <dbReference type="ARBA" id="ARBA00022714"/>
    </source>
</evidence>
<keyword evidence="10" id="KW-1185">Reference proteome</keyword>
<keyword evidence="1" id="KW-0001">2Fe-2S</keyword>
<keyword evidence="3" id="KW-0560">Oxidoreductase</keyword>
<accession>A0A1I4BZZ4</accession>
<dbReference type="GO" id="GO:0016491">
    <property type="term" value="F:oxidoreductase activity"/>
    <property type="evidence" value="ECO:0007669"/>
    <property type="project" value="UniProtKB-KW"/>
</dbReference>
<dbReference type="InterPro" id="IPR006058">
    <property type="entry name" value="2Fe2S_fd_BS"/>
</dbReference>
<evidence type="ECO:0000256" key="2">
    <source>
        <dbReference type="ARBA" id="ARBA00022723"/>
    </source>
</evidence>
<dbReference type="Proteomes" id="UP000199152">
    <property type="component" value="Unassembled WGS sequence"/>
</dbReference>
<evidence type="ECO:0000256" key="6">
    <source>
        <dbReference type="ARBA" id="ARBA00060707"/>
    </source>
</evidence>
<dbReference type="PROSITE" id="PS51085">
    <property type="entry name" value="2FE2S_FER_2"/>
    <property type="match status" value="1"/>
</dbReference>
<dbReference type="InterPro" id="IPR001041">
    <property type="entry name" value="2Fe-2S_ferredoxin-type"/>
</dbReference>
<dbReference type="OrthoDB" id="159930at2"/>
<dbReference type="InterPro" id="IPR036884">
    <property type="entry name" value="2Fe-2S-bd_dom_sf"/>
</dbReference>
<evidence type="ECO:0000256" key="5">
    <source>
        <dbReference type="ARBA" id="ARBA00023014"/>
    </source>
</evidence>
<feature type="region of interest" description="Disordered" evidence="7">
    <location>
        <begin position="1"/>
        <end position="20"/>
    </location>
</feature>
<name>A0A1I4BZZ4_9ACTN</name>
<proteinExistence type="predicted"/>
<dbReference type="InterPro" id="IPR012675">
    <property type="entry name" value="Beta-grasp_dom_sf"/>
</dbReference>
<feature type="domain" description="2Fe-2S ferredoxin-type" evidence="8">
    <location>
        <begin position="22"/>
        <end position="98"/>
    </location>
</feature>
<keyword evidence="2" id="KW-0479">Metal-binding</keyword>
<sequence>MTIQETPSPPSLPEEVEEVPGREITLTVNGRPRRVRIEDRQLLVEVVRGQLGLIGTKVGCYNGDCGACTLQVDGEIRKSCLVLAASADGAELTTIEGVGGPDGALDEIQQAFWDNDAFQCGFCLPGHLFATRDLLDADDDPSEQDVRDALVGNLCRCTGYVNLVKAALDAAQRRRTTGTADRRSIEEEGPRPADACTLHRGPRP</sequence>
<evidence type="ECO:0000256" key="3">
    <source>
        <dbReference type="ARBA" id="ARBA00023002"/>
    </source>
</evidence>
<dbReference type="PROSITE" id="PS00197">
    <property type="entry name" value="2FE2S_FER_1"/>
    <property type="match status" value="1"/>
</dbReference>
<keyword evidence="5" id="KW-0411">Iron-sulfur</keyword>
<evidence type="ECO:0000313" key="9">
    <source>
        <dbReference type="EMBL" id="SFK73960.1"/>
    </source>
</evidence>
<gene>
    <name evidence="9" type="ORF">SAMN04488085_103265</name>
</gene>
<dbReference type="InterPro" id="IPR051452">
    <property type="entry name" value="Diverse_Oxidoreductases"/>
</dbReference>
<dbReference type="Gene3D" id="3.10.20.30">
    <property type="match status" value="1"/>
</dbReference>
<reference evidence="9 10" key="1">
    <citation type="submission" date="2016-10" db="EMBL/GenBank/DDBJ databases">
        <authorList>
            <person name="de Groot N.N."/>
        </authorList>
    </citation>
    <scope>NUCLEOTIDE SEQUENCE [LARGE SCALE GENOMIC DNA]</scope>
    <source>
        <strain evidence="9 10">DSM 45317</strain>
    </source>
</reference>
<evidence type="ECO:0000259" key="8">
    <source>
        <dbReference type="PROSITE" id="PS51085"/>
    </source>
</evidence>
<dbReference type="SUPFAM" id="SSF47741">
    <property type="entry name" value="CO dehydrogenase ISP C-domain like"/>
    <property type="match status" value="1"/>
</dbReference>
<comment type="pathway">
    <text evidence="6">Alkaloid degradation; nicotine degradation.</text>
</comment>
<evidence type="ECO:0000256" key="4">
    <source>
        <dbReference type="ARBA" id="ARBA00023004"/>
    </source>
</evidence>
<dbReference type="STRING" id="504800.SAMN04488085_103265"/>
<dbReference type="PANTHER" id="PTHR44379">
    <property type="entry name" value="OXIDOREDUCTASE WITH IRON-SULFUR SUBUNIT"/>
    <property type="match status" value="1"/>
</dbReference>
<dbReference type="FunFam" id="3.10.20.30:FF:000020">
    <property type="entry name" value="Xanthine dehydrogenase iron-sulfur subunit"/>
    <property type="match status" value="1"/>
</dbReference>
<feature type="region of interest" description="Disordered" evidence="7">
    <location>
        <begin position="175"/>
        <end position="204"/>
    </location>
</feature>
<dbReference type="RefSeq" id="WP_091322467.1">
    <property type="nucleotide sequence ID" value="NZ_FOSW01000003.1"/>
</dbReference>
<dbReference type="GO" id="GO:0051537">
    <property type="term" value="F:2 iron, 2 sulfur cluster binding"/>
    <property type="evidence" value="ECO:0007669"/>
    <property type="project" value="UniProtKB-KW"/>
</dbReference>
<dbReference type="GO" id="GO:0046872">
    <property type="term" value="F:metal ion binding"/>
    <property type="evidence" value="ECO:0007669"/>
    <property type="project" value="UniProtKB-KW"/>
</dbReference>
<dbReference type="CDD" id="cd00207">
    <property type="entry name" value="fer2"/>
    <property type="match status" value="1"/>
</dbReference>
<dbReference type="Pfam" id="PF00111">
    <property type="entry name" value="Fer2"/>
    <property type="match status" value="1"/>
</dbReference>
<protein>
    <submittedName>
        <fullName evidence="9">Carbon-monoxide dehydrogenase small subunit</fullName>
    </submittedName>
</protein>
<dbReference type="InterPro" id="IPR002888">
    <property type="entry name" value="2Fe-2S-bd"/>
</dbReference>
<dbReference type="InterPro" id="IPR036010">
    <property type="entry name" value="2Fe-2S_ferredoxin-like_sf"/>
</dbReference>
<dbReference type="AlphaFoldDB" id="A0A1I4BZZ4"/>
<dbReference type="Gene3D" id="1.10.150.120">
    <property type="entry name" value="[2Fe-2S]-binding domain"/>
    <property type="match status" value="1"/>
</dbReference>
<dbReference type="SUPFAM" id="SSF54292">
    <property type="entry name" value="2Fe-2S ferredoxin-like"/>
    <property type="match status" value="1"/>
</dbReference>
<keyword evidence="4" id="KW-0408">Iron</keyword>
<dbReference type="InParanoid" id="A0A1I4BZZ4"/>
<dbReference type="EMBL" id="FOSW01000003">
    <property type="protein sequence ID" value="SFK73960.1"/>
    <property type="molecule type" value="Genomic_DNA"/>
</dbReference>